<dbReference type="AlphaFoldDB" id="A0AAD9IVK7"/>
<accession>A0AAD9IVK7</accession>
<dbReference type="CDD" id="cd00130">
    <property type="entry name" value="PAS"/>
    <property type="match status" value="2"/>
</dbReference>
<evidence type="ECO:0000256" key="2">
    <source>
        <dbReference type="ARBA" id="ARBA00023015"/>
    </source>
</evidence>
<name>A0AAD9IVK7_RIDPI</name>
<evidence type="ECO:0000256" key="4">
    <source>
        <dbReference type="ARBA" id="ARBA00023163"/>
    </source>
</evidence>
<evidence type="ECO:0000256" key="1">
    <source>
        <dbReference type="ARBA" id="ARBA00004123"/>
    </source>
</evidence>
<keyword evidence="5" id="KW-0539">Nucleus</keyword>
<dbReference type="SUPFAM" id="SSF55785">
    <property type="entry name" value="PYP-like sensor domain (PAS domain)"/>
    <property type="match status" value="2"/>
</dbReference>
<comment type="subcellular location">
    <subcellularLocation>
        <location evidence="1">Nucleus</location>
    </subcellularLocation>
</comment>
<evidence type="ECO:0000313" key="8">
    <source>
        <dbReference type="Proteomes" id="UP001209878"/>
    </source>
</evidence>
<dbReference type="GO" id="GO:0003677">
    <property type="term" value="F:DNA binding"/>
    <property type="evidence" value="ECO:0007669"/>
    <property type="project" value="UniProtKB-KW"/>
</dbReference>
<sequence length="342" mass="38801">MRTVWLEVMGSTGMLPIFMRIMKARRDPMHSRIEAASIQHSITDDLSVLVISGSDGFLFVCQCETGRVIYVADSVTPVLNQAQTDWFGNSLYDLIHSDDIEKLREKLSTSESQNTGRILDLKTGTVKKEGHQSSMRLCMGSRRAFIIRMKIGNMPVDPMTSSHTVRIRQRNTLGPSRDGHQYVVIHVTGYIKNWPPAGQQIDPNDEEGHTNNCLVAIGRLQVTSSPNCVDISGQNSSTEFISRHSIDGKFTFVDQRVTAMLGYQPQELLGKSAYEFYHPEDQAHMKDSFEQVLKLKGQVMSVMYRFQAKSQEWVWLRTSSFSFQNPYTDEVEYIVCTNSLIK</sequence>
<feature type="domain" description="PAS" evidence="6">
    <location>
        <begin position="66"/>
        <end position="114"/>
    </location>
</feature>
<keyword evidence="4" id="KW-0804">Transcription</keyword>
<keyword evidence="2" id="KW-0805">Transcription regulation</keyword>
<evidence type="ECO:0000256" key="5">
    <source>
        <dbReference type="ARBA" id="ARBA00023242"/>
    </source>
</evidence>
<gene>
    <name evidence="7" type="ORF">NP493_5157g00000</name>
</gene>
<reference evidence="7" key="1">
    <citation type="journal article" date="2023" name="Mol. Biol. Evol.">
        <title>Third-Generation Sequencing Reveals the Adaptive Role of the Epigenome in Three Deep-Sea Polychaetes.</title>
        <authorList>
            <person name="Perez M."/>
            <person name="Aroh O."/>
            <person name="Sun Y."/>
            <person name="Lan Y."/>
            <person name="Juniper S.K."/>
            <person name="Young C.R."/>
            <person name="Angers B."/>
            <person name="Qian P.Y."/>
        </authorList>
    </citation>
    <scope>NUCLEOTIDE SEQUENCE</scope>
    <source>
        <strain evidence="7">R07B-5</strain>
    </source>
</reference>
<dbReference type="Pfam" id="PF14598">
    <property type="entry name" value="PAS_11"/>
    <property type="match status" value="1"/>
</dbReference>
<evidence type="ECO:0000259" key="6">
    <source>
        <dbReference type="PROSITE" id="PS50112"/>
    </source>
</evidence>
<dbReference type="InterPro" id="IPR050933">
    <property type="entry name" value="Circadian_TF"/>
</dbReference>
<evidence type="ECO:0000256" key="3">
    <source>
        <dbReference type="ARBA" id="ARBA00023125"/>
    </source>
</evidence>
<dbReference type="InterPro" id="IPR013767">
    <property type="entry name" value="PAS_fold"/>
</dbReference>
<evidence type="ECO:0000313" key="7">
    <source>
        <dbReference type="EMBL" id="KAK2141704.1"/>
    </source>
</evidence>
<dbReference type="Pfam" id="PF00989">
    <property type="entry name" value="PAS"/>
    <property type="match status" value="1"/>
</dbReference>
<dbReference type="GO" id="GO:0005667">
    <property type="term" value="C:transcription regulator complex"/>
    <property type="evidence" value="ECO:0007669"/>
    <property type="project" value="InterPro"/>
</dbReference>
<keyword evidence="8" id="KW-1185">Reference proteome</keyword>
<protein>
    <recommendedName>
        <fullName evidence="6">PAS domain-containing protein</fullName>
    </recommendedName>
</protein>
<dbReference type="InterPro" id="IPR035965">
    <property type="entry name" value="PAS-like_dom_sf"/>
</dbReference>
<dbReference type="InterPro" id="IPR000014">
    <property type="entry name" value="PAS"/>
</dbReference>
<dbReference type="PANTHER" id="PTHR23042">
    <property type="entry name" value="CIRCADIAN PROTEIN CLOCK/ARNT/BMAL/PAS"/>
    <property type="match status" value="1"/>
</dbReference>
<dbReference type="PRINTS" id="PR00785">
    <property type="entry name" value="NCTRNSLOCATR"/>
</dbReference>
<dbReference type="GO" id="GO:0003700">
    <property type="term" value="F:DNA-binding transcription factor activity"/>
    <property type="evidence" value="ECO:0007669"/>
    <property type="project" value="InterPro"/>
</dbReference>
<dbReference type="GO" id="GO:0005737">
    <property type="term" value="C:cytoplasm"/>
    <property type="evidence" value="ECO:0007669"/>
    <property type="project" value="InterPro"/>
</dbReference>
<dbReference type="Proteomes" id="UP001209878">
    <property type="component" value="Unassembled WGS sequence"/>
</dbReference>
<proteinExistence type="predicted"/>
<dbReference type="GO" id="GO:0005634">
    <property type="term" value="C:nucleus"/>
    <property type="evidence" value="ECO:0007669"/>
    <property type="project" value="UniProtKB-SubCell"/>
</dbReference>
<keyword evidence="3" id="KW-0238">DNA-binding</keyword>
<dbReference type="InterPro" id="IPR001067">
    <property type="entry name" value="Nuc_translocat"/>
</dbReference>
<dbReference type="Gene3D" id="3.30.450.20">
    <property type="entry name" value="PAS domain"/>
    <property type="match status" value="2"/>
</dbReference>
<dbReference type="PROSITE" id="PS50112">
    <property type="entry name" value="PAS"/>
    <property type="match status" value="2"/>
</dbReference>
<feature type="domain" description="PAS" evidence="6">
    <location>
        <begin position="247"/>
        <end position="296"/>
    </location>
</feature>
<dbReference type="NCBIfam" id="TIGR00229">
    <property type="entry name" value="sensory_box"/>
    <property type="match status" value="1"/>
</dbReference>
<dbReference type="SMART" id="SM00091">
    <property type="entry name" value="PAS"/>
    <property type="match status" value="2"/>
</dbReference>
<organism evidence="7 8">
    <name type="scientific">Ridgeia piscesae</name>
    <name type="common">Tubeworm</name>
    <dbReference type="NCBI Taxonomy" id="27915"/>
    <lineage>
        <taxon>Eukaryota</taxon>
        <taxon>Metazoa</taxon>
        <taxon>Spiralia</taxon>
        <taxon>Lophotrochozoa</taxon>
        <taxon>Annelida</taxon>
        <taxon>Polychaeta</taxon>
        <taxon>Sedentaria</taxon>
        <taxon>Canalipalpata</taxon>
        <taxon>Sabellida</taxon>
        <taxon>Siboglinidae</taxon>
        <taxon>Ridgeia</taxon>
    </lineage>
</organism>
<comment type="caution">
    <text evidence="7">The sequence shown here is derived from an EMBL/GenBank/DDBJ whole genome shotgun (WGS) entry which is preliminary data.</text>
</comment>
<dbReference type="EMBL" id="JAODUO010005140">
    <property type="protein sequence ID" value="KAK2141704.1"/>
    <property type="molecule type" value="Genomic_DNA"/>
</dbReference>